<dbReference type="EMBL" id="UINC01139013">
    <property type="protein sequence ID" value="SVD25303.1"/>
    <property type="molecule type" value="Genomic_DNA"/>
</dbReference>
<sequence>GLNGFDIVESHQVVSGWYARMQEHSGVY</sequence>
<dbReference type="AlphaFoldDB" id="A0A382TTI6"/>
<protein>
    <submittedName>
        <fullName evidence="1">Uncharacterized protein</fullName>
    </submittedName>
</protein>
<gene>
    <name evidence="1" type="ORF">METZ01_LOCUS378157</name>
</gene>
<organism evidence="1">
    <name type="scientific">marine metagenome</name>
    <dbReference type="NCBI Taxonomy" id="408172"/>
    <lineage>
        <taxon>unclassified sequences</taxon>
        <taxon>metagenomes</taxon>
        <taxon>ecological metagenomes</taxon>
    </lineage>
</organism>
<reference evidence="1" key="1">
    <citation type="submission" date="2018-05" db="EMBL/GenBank/DDBJ databases">
        <authorList>
            <person name="Lanie J.A."/>
            <person name="Ng W.-L."/>
            <person name="Kazmierczak K.M."/>
            <person name="Andrzejewski T.M."/>
            <person name="Davidsen T.M."/>
            <person name="Wayne K.J."/>
            <person name="Tettelin H."/>
            <person name="Glass J.I."/>
            <person name="Rusch D."/>
            <person name="Podicherti R."/>
            <person name="Tsui H.-C.T."/>
            <person name="Winkler M.E."/>
        </authorList>
    </citation>
    <scope>NUCLEOTIDE SEQUENCE</scope>
</reference>
<accession>A0A382TTI6</accession>
<evidence type="ECO:0000313" key="1">
    <source>
        <dbReference type="EMBL" id="SVD25303.1"/>
    </source>
</evidence>
<name>A0A382TTI6_9ZZZZ</name>
<feature type="non-terminal residue" evidence="1">
    <location>
        <position position="1"/>
    </location>
</feature>
<proteinExistence type="predicted"/>